<dbReference type="EMBL" id="RYFI01000012">
    <property type="protein sequence ID" value="RXF72864.1"/>
    <property type="molecule type" value="Genomic_DNA"/>
</dbReference>
<evidence type="ECO:0000313" key="1">
    <source>
        <dbReference type="EMBL" id="RXF72864.1"/>
    </source>
</evidence>
<protein>
    <submittedName>
        <fullName evidence="1">Uncharacterized protein</fullName>
    </submittedName>
</protein>
<evidence type="ECO:0000313" key="2">
    <source>
        <dbReference type="Proteomes" id="UP000289708"/>
    </source>
</evidence>
<keyword evidence="2" id="KW-1185">Reference proteome</keyword>
<name>A0A4Q0MHF9_9HYPH</name>
<gene>
    <name evidence="1" type="ORF">EK403_13635</name>
</gene>
<sequence>MTVDRTEIVRVGKPKSVDPAKLWVVIAEMETVNQPFAQADIALDLDVLRRLFGCEIGGKVQRVESDIIVRAVLARIRLNPGRPAAGRRRRIDPRPTFEGSA</sequence>
<proteinExistence type="predicted"/>
<accession>A0A4Q0MHF9</accession>
<organism evidence="1 2">
    <name type="scientific">Hansschlegelia zhihuaiae</name>
    <dbReference type="NCBI Taxonomy" id="405005"/>
    <lineage>
        <taxon>Bacteria</taxon>
        <taxon>Pseudomonadati</taxon>
        <taxon>Pseudomonadota</taxon>
        <taxon>Alphaproteobacteria</taxon>
        <taxon>Hyphomicrobiales</taxon>
        <taxon>Methylopilaceae</taxon>
        <taxon>Hansschlegelia</taxon>
    </lineage>
</organism>
<dbReference type="RefSeq" id="WP_128778026.1">
    <property type="nucleotide sequence ID" value="NZ_RYFI01000012.1"/>
</dbReference>
<dbReference type="AlphaFoldDB" id="A0A4Q0MHF9"/>
<comment type="caution">
    <text evidence="1">The sequence shown here is derived from an EMBL/GenBank/DDBJ whole genome shotgun (WGS) entry which is preliminary data.</text>
</comment>
<reference evidence="1 2" key="1">
    <citation type="submission" date="2018-12" db="EMBL/GenBank/DDBJ databases">
        <title>bacterium Hansschlegelia zhihuaiae S113.</title>
        <authorList>
            <person name="He J."/>
        </authorList>
    </citation>
    <scope>NUCLEOTIDE SEQUENCE [LARGE SCALE GENOMIC DNA]</scope>
    <source>
        <strain evidence="1 2">S 113</strain>
    </source>
</reference>
<dbReference type="Proteomes" id="UP000289708">
    <property type="component" value="Unassembled WGS sequence"/>
</dbReference>